<evidence type="ECO:0000256" key="1">
    <source>
        <dbReference type="SAM" id="SignalP"/>
    </source>
</evidence>
<evidence type="ECO:0000313" key="3">
    <source>
        <dbReference type="Proteomes" id="UP000557307"/>
    </source>
</evidence>
<accession>A0A840THT2</accession>
<sequence length="306" mass="34978">MYLKTTASRPKIFNGTHLKYLLLLLLAGSLGARAQESQVHEEVVVKSTLLKKDMKLALYLPPGYATSTRKYPVLYLLHGGGDDHTGWVQFGEMQRLVDEGIRAGRVAPMIVVMPDAERTYYLNSAAGTYQYEDYFIQELIPYIEKNYRCRPEKQYRALAGLSMGGFGSLLYALHHPELFSACAAMSAAVRTDEEINALPHDEFLRRYRTALGEVPANAHRITDFWNQNSILYLMQNLPEAQKTAVRYYLDCGDDDFLYKGNATLHTLMRDRNIPHEYRVRDGGHTWSYWRSGLPAALEFISQSFHH</sequence>
<dbReference type="GO" id="GO:0016747">
    <property type="term" value="F:acyltransferase activity, transferring groups other than amino-acyl groups"/>
    <property type="evidence" value="ECO:0007669"/>
    <property type="project" value="TreeGrafter"/>
</dbReference>
<dbReference type="InterPro" id="IPR050583">
    <property type="entry name" value="Mycobacterial_A85_antigen"/>
</dbReference>
<keyword evidence="1" id="KW-0732">Signal</keyword>
<feature type="chain" id="PRO_5033054574" evidence="1">
    <location>
        <begin position="35"/>
        <end position="306"/>
    </location>
</feature>
<reference evidence="2 3" key="1">
    <citation type="submission" date="2020-08" db="EMBL/GenBank/DDBJ databases">
        <title>Genomic Encyclopedia of Type Strains, Phase IV (KMG-IV): sequencing the most valuable type-strain genomes for metagenomic binning, comparative biology and taxonomic classification.</title>
        <authorList>
            <person name="Goeker M."/>
        </authorList>
    </citation>
    <scope>NUCLEOTIDE SEQUENCE [LARGE SCALE GENOMIC DNA]</scope>
    <source>
        <strain evidence="2 3">DSM 105074</strain>
    </source>
</reference>
<dbReference type="Gene3D" id="3.40.50.1820">
    <property type="entry name" value="alpha/beta hydrolase"/>
    <property type="match status" value="1"/>
</dbReference>
<dbReference type="InterPro" id="IPR000801">
    <property type="entry name" value="Esterase-like"/>
</dbReference>
<dbReference type="PANTHER" id="PTHR48098:SF1">
    <property type="entry name" value="DIACYLGLYCEROL ACYLTRANSFERASE_MYCOLYLTRANSFERASE AG85A"/>
    <property type="match status" value="1"/>
</dbReference>
<feature type="signal peptide" evidence="1">
    <location>
        <begin position="1"/>
        <end position="34"/>
    </location>
</feature>
<dbReference type="SUPFAM" id="SSF53474">
    <property type="entry name" value="alpha/beta-Hydrolases"/>
    <property type="match status" value="1"/>
</dbReference>
<dbReference type="AlphaFoldDB" id="A0A840THT2"/>
<dbReference type="PANTHER" id="PTHR48098">
    <property type="entry name" value="ENTEROCHELIN ESTERASE-RELATED"/>
    <property type="match status" value="1"/>
</dbReference>
<organism evidence="2 3">
    <name type="scientific">Rhabdobacter roseus</name>
    <dbReference type="NCBI Taxonomy" id="1655419"/>
    <lineage>
        <taxon>Bacteria</taxon>
        <taxon>Pseudomonadati</taxon>
        <taxon>Bacteroidota</taxon>
        <taxon>Cytophagia</taxon>
        <taxon>Cytophagales</taxon>
        <taxon>Cytophagaceae</taxon>
        <taxon>Rhabdobacter</taxon>
    </lineage>
</organism>
<evidence type="ECO:0000313" key="2">
    <source>
        <dbReference type="EMBL" id="MBB5283716.1"/>
    </source>
</evidence>
<dbReference type="EMBL" id="JACHGF010000002">
    <property type="protein sequence ID" value="MBB5283716.1"/>
    <property type="molecule type" value="Genomic_DNA"/>
</dbReference>
<comment type="caution">
    <text evidence="2">The sequence shown here is derived from an EMBL/GenBank/DDBJ whole genome shotgun (WGS) entry which is preliminary data.</text>
</comment>
<keyword evidence="3" id="KW-1185">Reference proteome</keyword>
<protein>
    <submittedName>
        <fullName evidence="2">Enterochelin esterase-like enzyme</fullName>
    </submittedName>
</protein>
<proteinExistence type="predicted"/>
<dbReference type="InterPro" id="IPR029058">
    <property type="entry name" value="AB_hydrolase_fold"/>
</dbReference>
<gene>
    <name evidence="2" type="ORF">HNQ92_001842</name>
</gene>
<name>A0A840THT2_9BACT</name>
<dbReference type="Pfam" id="PF00756">
    <property type="entry name" value="Esterase"/>
    <property type="match status" value="1"/>
</dbReference>
<dbReference type="Proteomes" id="UP000557307">
    <property type="component" value="Unassembled WGS sequence"/>
</dbReference>
<dbReference type="RefSeq" id="WP_184173350.1">
    <property type="nucleotide sequence ID" value="NZ_JACHGF010000002.1"/>
</dbReference>